<dbReference type="AlphaFoldDB" id="A0A2P2NBD3"/>
<sequence length="37" mass="4261">MDCCCRDQEGLSWPLRSYCCCNGIRVGRQWVGQNGCY</sequence>
<evidence type="ECO:0000313" key="1">
    <source>
        <dbReference type="EMBL" id="MBX39782.1"/>
    </source>
</evidence>
<reference evidence="1" key="1">
    <citation type="submission" date="2018-02" db="EMBL/GenBank/DDBJ databases">
        <title>Rhizophora mucronata_Transcriptome.</title>
        <authorList>
            <person name="Meera S.P."/>
            <person name="Sreeshan A."/>
            <person name="Augustine A."/>
        </authorList>
    </citation>
    <scope>NUCLEOTIDE SEQUENCE</scope>
    <source>
        <tissue evidence="1">Leaf</tissue>
    </source>
</reference>
<organism evidence="1">
    <name type="scientific">Rhizophora mucronata</name>
    <name type="common">Asiatic mangrove</name>
    <dbReference type="NCBI Taxonomy" id="61149"/>
    <lineage>
        <taxon>Eukaryota</taxon>
        <taxon>Viridiplantae</taxon>
        <taxon>Streptophyta</taxon>
        <taxon>Embryophyta</taxon>
        <taxon>Tracheophyta</taxon>
        <taxon>Spermatophyta</taxon>
        <taxon>Magnoliopsida</taxon>
        <taxon>eudicotyledons</taxon>
        <taxon>Gunneridae</taxon>
        <taxon>Pentapetalae</taxon>
        <taxon>rosids</taxon>
        <taxon>fabids</taxon>
        <taxon>Malpighiales</taxon>
        <taxon>Rhizophoraceae</taxon>
        <taxon>Rhizophora</taxon>
    </lineage>
</organism>
<protein>
    <submittedName>
        <fullName evidence="1">Uncharacterized protein</fullName>
    </submittedName>
</protein>
<accession>A0A2P2NBD3</accession>
<dbReference type="EMBL" id="GGEC01059298">
    <property type="protein sequence ID" value="MBX39782.1"/>
    <property type="molecule type" value="Transcribed_RNA"/>
</dbReference>
<proteinExistence type="predicted"/>
<name>A0A2P2NBD3_RHIMU</name>